<protein>
    <submittedName>
        <fullName evidence="1">Uncharacterized protein</fullName>
    </submittedName>
</protein>
<reference evidence="1" key="1">
    <citation type="submission" date="2020-10" db="EMBL/GenBank/DDBJ databases">
        <authorList>
            <person name="Han B."/>
            <person name="Lu T."/>
            <person name="Zhao Q."/>
            <person name="Huang X."/>
            <person name="Zhao Y."/>
        </authorList>
    </citation>
    <scope>NUCLEOTIDE SEQUENCE</scope>
</reference>
<dbReference type="Proteomes" id="UP000604825">
    <property type="component" value="Unassembled WGS sequence"/>
</dbReference>
<sequence>MPLFVVELVGPSPPDSRAPPAAAGLYAYRLQRCLTLRPPKIQLWTIALGPYNAAPDPYGVSTLKLSWDITAKWVFFILNLASSFFSIGRGDGSQCLTIRHTYCTVNDNDYLRPFDLFRFFYMALPKALFHK</sequence>
<evidence type="ECO:0000313" key="1">
    <source>
        <dbReference type="EMBL" id="CAD6247498.1"/>
    </source>
</evidence>
<dbReference type="AlphaFoldDB" id="A0A811PU78"/>
<dbReference type="EMBL" id="CAJGYO010000007">
    <property type="protein sequence ID" value="CAD6247498.1"/>
    <property type="molecule type" value="Genomic_DNA"/>
</dbReference>
<gene>
    <name evidence="1" type="ORF">NCGR_LOCUS31689</name>
</gene>
<proteinExistence type="predicted"/>
<keyword evidence="2" id="KW-1185">Reference proteome</keyword>
<organism evidence="1 2">
    <name type="scientific">Miscanthus lutarioriparius</name>
    <dbReference type="NCBI Taxonomy" id="422564"/>
    <lineage>
        <taxon>Eukaryota</taxon>
        <taxon>Viridiplantae</taxon>
        <taxon>Streptophyta</taxon>
        <taxon>Embryophyta</taxon>
        <taxon>Tracheophyta</taxon>
        <taxon>Spermatophyta</taxon>
        <taxon>Magnoliopsida</taxon>
        <taxon>Liliopsida</taxon>
        <taxon>Poales</taxon>
        <taxon>Poaceae</taxon>
        <taxon>PACMAD clade</taxon>
        <taxon>Panicoideae</taxon>
        <taxon>Andropogonodae</taxon>
        <taxon>Andropogoneae</taxon>
        <taxon>Saccharinae</taxon>
        <taxon>Miscanthus</taxon>
    </lineage>
</organism>
<name>A0A811PU78_9POAL</name>
<evidence type="ECO:0000313" key="2">
    <source>
        <dbReference type="Proteomes" id="UP000604825"/>
    </source>
</evidence>
<accession>A0A811PU78</accession>
<comment type="caution">
    <text evidence="1">The sequence shown here is derived from an EMBL/GenBank/DDBJ whole genome shotgun (WGS) entry which is preliminary data.</text>
</comment>